<evidence type="ECO:0000313" key="2">
    <source>
        <dbReference type="EMBL" id="PQB03874.1"/>
    </source>
</evidence>
<dbReference type="InterPro" id="IPR050834">
    <property type="entry name" value="Glycosyltransf_2"/>
</dbReference>
<dbReference type="SUPFAM" id="SSF53448">
    <property type="entry name" value="Nucleotide-diphospho-sugar transferases"/>
    <property type="match status" value="1"/>
</dbReference>
<dbReference type="Proteomes" id="UP000239800">
    <property type="component" value="Unassembled WGS sequence"/>
</dbReference>
<accession>A0A2S7KML3</accession>
<organism evidence="2 3">
    <name type="scientific">Aureitalea marina</name>
    <dbReference type="NCBI Taxonomy" id="930804"/>
    <lineage>
        <taxon>Bacteria</taxon>
        <taxon>Pseudomonadati</taxon>
        <taxon>Bacteroidota</taxon>
        <taxon>Flavobacteriia</taxon>
        <taxon>Flavobacteriales</taxon>
        <taxon>Flavobacteriaceae</taxon>
        <taxon>Aureitalea</taxon>
    </lineage>
</organism>
<dbReference type="PANTHER" id="PTHR43685:SF2">
    <property type="entry name" value="GLYCOSYLTRANSFERASE 2-LIKE DOMAIN-CONTAINING PROTEIN"/>
    <property type="match status" value="1"/>
</dbReference>
<name>A0A2S7KML3_9FLAO</name>
<dbReference type="InterPro" id="IPR001173">
    <property type="entry name" value="Glyco_trans_2-like"/>
</dbReference>
<keyword evidence="3" id="KW-1185">Reference proteome</keyword>
<protein>
    <recommendedName>
        <fullName evidence="1">Glycosyltransferase 2-like domain-containing protein</fullName>
    </recommendedName>
</protein>
<comment type="caution">
    <text evidence="2">The sequence shown here is derived from an EMBL/GenBank/DDBJ whole genome shotgun (WGS) entry which is preliminary data.</text>
</comment>
<dbReference type="OrthoDB" id="635429at2"/>
<dbReference type="InterPro" id="IPR029044">
    <property type="entry name" value="Nucleotide-diphossugar_trans"/>
</dbReference>
<sequence length="556" mass="64332">MADLISIVLPNYNHAEFLDIRLETILNQTYKDYEIIILDDSSTDASLNVLEKYRNHPKLAHFIVNEVNSGSPFKQWKKGIDLAKGDWIWIAESDDYNDVDFLQKAVNAFTSGASLFFSKTVIVDEHGEHLNEAGAIAPGIHYGVDLLNSFFKFGNIYNASSVVFRKEVSNEILERMTNFGICGDWFLWASIAKNGDVFFDDSTNTYYRNHSTNTSGNLFNNKKYYLEVAVILKSIKALVTIDDELVRHYTKRLYASNLSKKEKLFVLIALGKKMGISSWKPINRDLVIKLRRNVKRSIRRCFNSIKSYYPKNPDYIILVYTSGKVGGSTITRTLKHYMPDCSVFHIHYFTEPWLKKMSQRSEDLGIRDVWGARAKEVKDYLSNNPKTKVKFIALYRDPVAQQISGEFQTSKLSGNLTDYSIDKILESISGKDFFYLEKWFDSEFKSYTGIDICNMTFDRSQDFFIHQDDDFDLMLVSFEKLFGCYREALFQFLEVDCPDLLSDNLTAQKNTALLYEKVKSQFKLPREIVDGIYSSNLMCTLYTEKEIDEFKSKWTK</sequence>
<reference evidence="2 3" key="1">
    <citation type="submission" date="2016-11" db="EMBL/GenBank/DDBJ databases">
        <title>Trade-off between light-utilization and light-protection in marine flavobacteria.</title>
        <authorList>
            <person name="Kumagai Y."/>
        </authorList>
    </citation>
    <scope>NUCLEOTIDE SEQUENCE [LARGE SCALE GENOMIC DNA]</scope>
    <source>
        <strain evidence="2 3">NBRC 107741</strain>
    </source>
</reference>
<dbReference type="PANTHER" id="PTHR43685">
    <property type="entry name" value="GLYCOSYLTRANSFERASE"/>
    <property type="match status" value="1"/>
</dbReference>
<dbReference type="Pfam" id="PF10364">
    <property type="entry name" value="NKWYS"/>
    <property type="match status" value="1"/>
</dbReference>
<dbReference type="RefSeq" id="WP_104811796.1">
    <property type="nucleotide sequence ID" value="NZ_MQUB01000001.1"/>
</dbReference>
<dbReference type="Pfam" id="PF00535">
    <property type="entry name" value="Glycos_transf_2"/>
    <property type="match status" value="1"/>
</dbReference>
<dbReference type="AlphaFoldDB" id="A0A2S7KML3"/>
<dbReference type="Gene3D" id="3.90.550.10">
    <property type="entry name" value="Spore Coat Polysaccharide Biosynthesis Protein SpsA, Chain A"/>
    <property type="match status" value="1"/>
</dbReference>
<evidence type="ECO:0000259" key="1">
    <source>
        <dbReference type="Pfam" id="PF00535"/>
    </source>
</evidence>
<gene>
    <name evidence="2" type="ORF">BST85_02355</name>
</gene>
<feature type="domain" description="Glycosyltransferase 2-like" evidence="1">
    <location>
        <begin position="6"/>
        <end position="132"/>
    </location>
</feature>
<dbReference type="EMBL" id="MQUB01000001">
    <property type="protein sequence ID" value="PQB03874.1"/>
    <property type="molecule type" value="Genomic_DNA"/>
</dbReference>
<dbReference type="InterPro" id="IPR018831">
    <property type="entry name" value="Uncharacterised_NKWYS"/>
</dbReference>
<evidence type="ECO:0000313" key="3">
    <source>
        <dbReference type="Proteomes" id="UP000239800"/>
    </source>
</evidence>
<proteinExistence type="predicted"/>